<gene>
    <name evidence="6" type="ORF">CARN2_2736</name>
</gene>
<evidence type="ECO:0000259" key="5">
    <source>
        <dbReference type="SMART" id="SM00528"/>
    </source>
</evidence>
<evidence type="ECO:0000256" key="4">
    <source>
        <dbReference type="SAM" id="MobiDB-lite"/>
    </source>
</evidence>
<sequence length="100" mass="10814">MTPTYAELQAQIAQLTAQANAARRIELASVIAEIQHKMVDYGITLEDLGGKRASFRKGSPAPVKYRHPATGQTWTGRGKHPRWLAAEIAAGQDVTAFAIA</sequence>
<comment type="caution">
    <text evidence="6">The sequence shown here is derived from an EMBL/GenBank/DDBJ whole genome shotgun (WGS) entry which is preliminary data.</text>
</comment>
<name>E6PQQ9_9ZZZZ</name>
<proteinExistence type="predicted"/>
<feature type="region of interest" description="Disordered" evidence="4">
    <location>
        <begin position="57"/>
        <end position="77"/>
    </location>
</feature>
<evidence type="ECO:0000313" key="6">
    <source>
        <dbReference type="EMBL" id="CBH97264.1"/>
    </source>
</evidence>
<protein>
    <submittedName>
        <fullName evidence="6">Putative Histone-like nucleoid-structuring protein H-NS</fullName>
    </submittedName>
</protein>
<evidence type="ECO:0000256" key="3">
    <source>
        <dbReference type="ARBA" id="ARBA00023125"/>
    </source>
</evidence>
<dbReference type="AlphaFoldDB" id="E6PQQ9"/>
<dbReference type="Gene3D" id="4.10.430.10">
    <property type="entry name" value="Histone-like protein H-NS, C-terminal domain"/>
    <property type="match status" value="1"/>
</dbReference>
<dbReference type="PANTHER" id="PTHR38097">
    <property type="match status" value="1"/>
</dbReference>
<dbReference type="SUPFAM" id="SSF81273">
    <property type="entry name" value="H-NS histone-like proteins"/>
    <property type="match status" value="1"/>
</dbReference>
<dbReference type="GO" id="GO:0003677">
    <property type="term" value="F:DNA binding"/>
    <property type="evidence" value="ECO:0007669"/>
    <property type="project" value="UniProtKB-KW"/>
</dbReference>
<evidence type="ECO:0000256" key="1">
    <source>
        <dbReference type="ARBA" id="ARBA00004496"/>
    </source>
</evidence>
<organism evidence="6">
    <name type="scientific">mine drainage metagenome</name>
    <dbReference type="NCBI Taxonomy" id="410659"/>
    <lineage>
        <taxon>unclassified sequences</taxon>
        <taxon>metagenomes</taxon>
        <taxon>ecological metagenomes</taxon>
    </lineage>
</organism>
<evidence type="ECO:0000256" key="2">
    <source>
        <dbReference type="ARBA" id="ARBA00022490"/>
    </source>
</evidence>
<dbReference type="InterPro" id="IPR037150">
    <property type="entry name" value="H-NS_C_dom_sf"/>
</dbReference>
<dbReference type="Pfam" id="PF00816">
    <property type="entry name" value="Histone_HNS"/>
    <property type="match status" value="1"/>
</dbReference>
<accession>E6PQQ9</accession>
<dbReference type="GO" id="GO:0005737">
    <property type="term" value="C:cytoplasm"/>
    <property type="evidence" value="ECO:0007669"/>
    <property type="project" value="UniProtKB-SubCell"/>
</dbReference>
<keyword evidence="3" id="KW-0238">DNA-binding</keyword>
<keyword evidence="2" id="KW-0963">Cytoplasm</keyword>
<comment type="subcellular location">
    <subcellularLocation>
        <location evidence="1">Cytoplasm</location>
    </subcellularLocation>
</comment>
<feature type="domain" description="DNA-binding protein H-NS-like C-terminal" evidence="5">
    <location>
        <begin position="55"/>
        <end position="99"/>
    </location>
</feature>
<dbReference type="InterPro" id="IPR027444">
    <property type="entry name" value="H-NS_C_dom"/>
</dbReference>
<dbReference type="EMBL" id="CABM01000042">
    <property type="protein sequence ID" value="CBH97264.1"/>
    <property type="molecule type" value="Genomic_DNA"/>
</dbReference>
<reference evidence="6" key="1">
    <citation type="submission" date="2009-10" db="EMBL/GenBank/DDBJ databases">
        <title>Diversity of trophic interactions inside an arsenic-rich microbial ecosystem.</title>
        <authorList>
            <person name="Bertin P.N."/>
            <person name="Heinrich-Salmeron A."/>
            <person name="Pelletier E."/>
            <person name="Goulhen-Chollet F."/>
            <person name="Arsene-Ploetze F."/>
            <person name="Gallien S."/>
            <person name="Calteau A."/>
            <person name="Vallenet D."/>
            <person name="Casiot C."/>
            <person name="Chane-Woon-Ming B."/>
            <person name="Giloteaux L."/>
            <person name="Barakat M."/>
            <person name="Bonnefoy V."/>
            <person name="Bruneel O."/>
            <person name="Chandler M."/>
            <person name="Cleiss J."/>
            <person name="Duran R."/>
            <person name="Elbaz-Poulichet F."/>
            <person name="Fonknechten N."/>
            <person name="Lauga B."/>
            <person name="Mornico D."/>
            <person name="Ortet P."/>
            <person name="Schaeffer C."/>
            <person name="Siguier P."/>
            <person name="Alexander Thil Smith A."/>
            <person name="Van Dorsselaer A."/>
            <person name="Weissenbach J."/>
            <person name="Medigue C."/>
            <person name="Le Paslier D."/>
        </authorList>
    </citation>
    <scope>NUCLEOTIDE SEQUENCE</scope>
</reference>
<dbReference type="PANTHER" id="PTHR38097:SF2">
    <property type="entry name" value="DNA-BINDING PROTEIN STPA"/>
    <property type="match status" value="1"/>
</dbReference>
<dbReference type="SMART" id="SM00528">
    <property type="entry name" value="HNS"/>
    <property type="match status" value="1"/>
</dbReference>